<reference evidence="3" key="1">
    <citation type="submission" date="2021-01" db="EMBL/GenBank/DDBJ databases">
        <authorList>
            <person name="Corre E."/>
            <person name="Pelletier E."/>
            <person name="Niang G."/>
            <person name="Scheremetjew M."/>
            <person name="Finn R."/>
            <person name="Kale V."/>
            <person name="Holt S."/>
            <person name="Cochrane G."/>
            <person name="Meng A."/>
            <person name="Brown T."/>
            <person name="Cohen L."/>
        </authorList>
    </citation>
    <scope>NUCLEOTIDE SEQUENCE</scope>
    <source>
        <strain evidence="3">CCMP3328</strain>
    </source>
</reference>
<feature type="signal peptide" evidence="2">
    <location>
        <begin position="1"/>
        <end position="31"/>
    </location>
</feature>
<accession>A0A7R9ZPQ9</accession>
<evidence type="ECO:0000313" key="3">
    <source>
        <dbReference type="EMBL" id="CAD8339555.1"/>
    </source>
</evidence>
<feature type="region of interest" description="Disordered" evidence="1">
    <location>
        <begin position="81"/>
        <end position="114"/>
    </location>
</feature>
<gene>
    <name evidence="3" type="ORF">CAUS1442_LOCUS11688</name>
</gene>
<keyword evidence="2" id="KW-0732">Signal</keyword>
<name>A0A7R9ZPQ9_9STRA</name>
<evidence type="ECO:0008006" key="4">
    <source>
        <dbReference type="Google" id="ProtNLM"/>
    </source>
</evidence>
<protein>
    <recommendedName>
        <fullName evidence="4">RxLR effector protein</fullName>
    </recommendedName>
</protein>
<feature type="compositionally biased region" description="Low complexity" evidence="1">
    <location>
        <begin position="85"/>
        <end position="114"/>
    </location>
</feature>
<evidence type="ECO:0000256" key="1">
    <source>
        <dbReference type="SAM" id="MobiDB-lite"/>
    </source>
</evidence>
<proteinExistence type="predicted"/>
<sequence length="114" mass="12366">MAASTPAFTMKTLLIAACLLCLHATNHQAQASTATKLRRNSIVDITVKDDVRPMHQRGTEGNDFLGMKEEEMRHLDRILQDAQMSMKGSTSSSSKFAKAAAKSAKTPKSAKSSK</sequence>
<dbReference type="EMBL" id="HBEF01018980">
    <property type="protein sequence ID" value="CAD8339555.1"/>
    <property type="molecule type" value="Transcribed_RNA"/>
</dbReference>
<feature type="chain" id="PRO_5031494059" description="RxLR effector protein" evidence="2">
    <location>
        <begin position="32"/>
        <end position="114"/>
    </location>
</feature>
<evidence type="ECO:0000256" key="2">
    <source>
        <dbReference type="SAM" id="SignalP"/>
    </source>
</evidence>
<dbReference type="AlphaFoldDB" id="A0A7R9ZPQ9"/>
<organism evidence="3">
    <name type="scientific">Craspedostauros australis</name>
    <dbReference type="NCBI Taxonomy" id="1486917"/>
    <lineage>
        <taxon>Eukaryota</taxon>
        <taxon>Sar</taxon>
        <taxon>Stramenopiles</taxon>
        <taxon>Ochrophyta</taxon>
        <taxon>Bacillariophyta</taxon>
        <taxon>Bacillariophyceae</taxon>
        <taxon>Bacillariophycidae</taxon>
        <taxon>Naviculales</taxon>
        <taxon>Naviculaceae</taxon>
        <taxon>Craspedostauros</taxon>
    </lineage>
</organism>